<protein>
    <recommendedName>
        <fullName evidence="3">Tryptophan synthase subunit beta like protein</fullName>
    </recommendedName>
</protein>
<comment type="caution">
    <text evidence="1">The sequence shown here is derived from an EMBL/GenBank/DDBJ whole genome shotgun (WGS) entry which is preliminary data.</text>
</comment>
<name>A0ABP7QSE2_9BURK</name>
<sequence length="82" mass="9077">MDEPQPAPAASDDAQASRAQLTRLDADFIRVLEDLIDALLANGTLRLTDLPAQALDKLAQRRKTRERLRDALDLIGDDEPLL</sequence>
<gene>
    <name evidence="1" type="ORF">GCM10022279_08000</name>
</gene>
<reference evidence="2" key="1">
    <citation type="journal article" date="2019" name="Int. J. Syst. Evol. Microbiol.">
        <title>The Global Catalogue of Microorganisms (GCM) 10K type strain sequencing project: providing services to taxonomists for standard genome sequencing and annotation.</title>
        <authorList>
            <consortium name="The Broad Institute Genomics Platform"/>
            <consortium name="The Broad Institute Genome Sequencing Center for Infectious Disease"/>
            <person name="Wu L."/>
            <person name="Ma J."/>
        </authorList>
    </citation>
    <scope>NUCLEOTIDE SEQUENCE [LARGE SCALE GENOMIC DNA]</scope>
    <source>
        <strain evidence="2">JCM 17561</strain>
    </source>
</reference>
<organism evidence="1 2">
    <name type="scientific">Comamonas faecalis</name>
    <dbReference type="NCBI Taxonomy" id="1387849"/>
    <lineage>
        <taxon>Bacteria</taxon>
        <taxon>Pseudomonadati</taxon>
        <taxon>Pseudomonadota</taxon>
        <taxon>Betaproteobacteria</taxon>
        <taxon>Burkholderiales</taxon>
        <taxon>Comamonadaceae</taxon>
        <taxon>Comamonas</taxon>
    </lineage>
</organism>
<keyword evidence="2" id="KW-1185">Reference proteome</keyword>
<evidence type="ECO:0000313" key="2">
    <source>
        <dbReference type="Proteomes" id="UP001501627"/>
    </source>
</evidence>
<dbReference type="EMBL" id="BAABBP010000005">
    <property type="protein sequence ID" value="GAA3987391.1"/>
    <property type="molecule type" value="Genomic_DNA"/>
</dbReference>
<dbReference type="RefSeq" id="WP_103044311.1">
    <property type="nucleotide sequence ID" value="NZ_BAABBP010000005.1"/>
</dbReference>
<accession>A0ABP7QSE2</accession>
<proteinExistence type="predicted"/>
<dbReference type="Proteomes" id="UP001501627">
    <property type="component" value="Unassembled WGS sequence"/>
</dbReference>
<evidence type="ECO:0000313" key="1">
    <source>
        <dbReference type="EMBL" id="GAA3987391.1"/>
    </source>
</evidence>
<evidence type="ECO:0008006" key="3">
    <source>
        <dbReference type="Google" id="ProtNLM"/>
    </source>
</evidence>